<dbReference type="InterPro" id="IPR036249">
    <property type="entry name" value="Thioredoxin-like_sf"/>
</dbReference>
<evidence type="ECO:0000259" key="1">
    <source>
        <dbReference type="Pfam" id="PF00085"/>
    </source>
</evidence>
<gene>
    <name evidence="2" type="ORF">HYALB_00011240</name>
</gene>
<dbReference type="Pfam" id="PF00085">
    <property type="entry name" value="Thioredoxin"/>
    <property type="match status" value="1"/>
</dbReference>
<dbReference type="InterPro" id="IPR013766">
    <property type="entry name" value="Thioredoxin_domain"/>
</dbReference>
<dbReference type="EMBL" id="CAJVRM010000034">
    <property type="protein sequence ID" value="CAG8972108.1"/>
    <property type="molecule type" value="Genomic_DNA"/>
</dbReference>
<organism evidence="2 3">
    <name type="scientific">Hymenoscyphus albidus</name>
    <dbReference type="NCBI Taxonomy" id="595503"/>
    <lineage>
        <taxon>Eukaryota</taxon>
        <taxon>Fungi</taxon>
        <taxon>Dikarya</taxon>
        <taxon>Ascomycota</taxon>
        <taxon>Pezizomycotina</taxon>
        <taxon>Leotiomycetes</taxon>
        <taxon>Helotiales</taxon>
        <taxon>Helotiaceae</taxon>
        <taxon>Hymenoscyphus</taxon>
    </lineage>
</organism>
<dbReference type="OrthoDB" id="19690at2759"/>
<protein>
    <recommendedName>
        <fullName evidence="1">Thioredoxin domain-containing protein</fullName>
    </recommendedName>
</protein>
<sequence length="219" mass="24241">MITRPVARLLIVSIARNIPLVFPIPRHFSSTKANKEKNRIYNPVRRPDDFQSYLLMSTSSRNPLLTYYTNWAVSSKQTPQPHNLKPAFVTQPLTPTQWTASYCNTCRTVAPLIHDLIESGVGEEEGGVSFCEVEYDAPDIMSSGFGMTYMITSMPTLLSFDRGEAQTDTKLVDPRKLRDTAFMKEWIRNEARRRGGGSGGNGVPASGAGLFGGLFGSSK</sequence>
<comment type="caution">
    <text evidence="2">The sequence shown here is derived from an EMBL/GenBank/DDBJ whole genome shotgun (WGS) entry which is preliminary data.</text>
</comment>
<dbReference type="Gene3D" id="3.40.30.10">
    <property type="entry name" value="Glutaredoxin"/>
    <property type="match status" value="1"/>
</dbReference>
<reference evidence="2" key="1">
    <citation type="submission" date="2021-07" db="EMBL/GenBank/DDBJ databases">
        <authorList>
            <person name="Durling M."/>
        </authorList>
    </citation>
    <scope>NUCLEOTIDE SEQUENCE</scope>
</reference>
<evidence type="ECO:0000313" key="3">
    <source>
        <dbReference type="Proteomes" id="UP000701801"/>
    </source>
</evidence>
<name>A0A9N9LE72_9HELO</name>
<dbReference type="Proteomes" id="UP000701801">
    <property type="component" value="Unassembled WGS sequence"/>
</dbReference>
<dbReference type="SUPFAM" id="SSF52833">
    <property type="entry name" value="Thioredoxin-like"/>
    <property type="match status" value="1"/>
</dbReference>
<proteinExistence type="predicted"/>
<accession>A0A9N9LE72</accession>
<evidence type="ECO:0000313" key="2">
    <source>
        <dbReference type="EMBL" id="CAG8972108.1"/>
    </source>
</evidence>
<dbReference type="AlphaFoldDB" id="A0A9N9LE72"/>
<keyword evidence="3" id="KW-1185">Reference proteome</keyword>
<feature type="domain" description="Thioredoxin" evidence="1">
    <location>
        <begin position="97"/>
        <end position="170"/>
    </location>
</feature>